<reference evidence="2 3" key="1">
    <citation type="submission" date="2020-08" db="EMBL/GenBank/DDBJ databases">
        <title>Genomic Encyclopedia of Type Strains, Phase IV (KMG-IV): sequencing the most valuable type-strain genomes for metagenomic binning, comparative biology and taxonomic classification.</title>
        <authorList>
            <person name="Goeker M."/>
        </authorList>
    </citation>
    <scope>NUCLEOTIDE SEQUENCE [LARGE SCALE GENOMIC DNA]</scope>
    <source>
        <strain evidence="2 3">DSM 19512</strain>
    </source>
</reference>
<dbReference type="EMBL" id="JACIDH010000016">
    <property type="protein sequence ID" value="MBB3880481.1"/>
    <property type="molecule type" value="Genomic_DNA"/>
</dbReference>
<dbReference type="InterPro" id="IPR022742">
    <property type="entry name" value="Hydrolase_4"/>
</dbReference>
<proteinExistence type="predicted"/>
<dbReference type="SUPFAM" id="SSF53474">
    <property type="entry name" value="alpha/beta-Hydrolases"/>
    <property type="match status" value="1"/>
</dbReference>
<evidence type="ECO:0000259" key="1">
    <source>
        <dbReference type="Pfam" id="PF12146"/>
    </source>
</evidence>
<gene>
    <name evidence="2" type="ORF">GGR48_002927</name>
</gene>
<dbReference type="Gene3D" id="3.40.50.1820">
    <property type="entry name" value="alpha/beta hydrolase"/>
    <property type="match status" value="1"/>
</dbReference>
<protein>
    <recommendedName>
        <fullName evidence="1">Serine aminopeptidase S33 domain-containing protein</fullName>
    </recommendedName>
</protein>
<sequence length="338" mass="34631">MAFDFAQAERGLGVESQEAQVIMPFVTLFAALLATTATMANRDIAAPGPQGPLKGSWTGPEGAKTPVVLMIPGSGPSDRDGNNPQGIKAAPLRLLAEGLAAKGIASVRIDKRGMFASAGAVPDADRVTIDDYAADTRAWIASIRKTTGAPCVWVLGHSEGGLVALTTAAADPAGLCGVIAMSSPGRPLAEIMKAQIHANPANAPLLAEADRVIDTLAAGRTVPASTLTPPLSMIFRDAVQPFVISLYAKRPAALAAAITKPILIVQGEADLQVTVADAQALKAAQPKAMLMLLPQVSHVLKTVEGDSRGANLATYADPNLPLAPGVVEAVAGFIAAHP</sequence>
<organism evidence="2 3">
    <name type="scientific">Sphingomonas pseudosanguinis</name>
    <dbReference type="NCBI Taxonomy" id="413712"/>
    <lineage>
        <taxon>Bacteria</taxon>
        <taxon>Pseudomonadati</taxon>
        <taxon>Pseudomonadota</taxon>
        <taxon>Alphaproteobacteria</taxon>
        <taxon>Sphingomonadales</taxon>
        <taxon>Sphingomonadaceae</taxon>
        <taxon>Sphingomonas</taxon>
    </lineage>
</organism>
<dbReference type="GO" id="GO:0052689">
    <property type="term" value="F:carboxylic ester hydrolase activity"/>
    <property type="evidence" value="ECO:0007669"/>
    <property type="project" value="TreeGrafter"/>
</dbReference>
<dbReference type="InterPro" id="IPR029058">
    <property type="entry name" value="AB_hydrolase_fold"/>
</dbReference>
<comment type="caution">
    <text evidence="2">The sequence shown here is derived from an EMBL/GenBank/DDBJ whole genome shotgun (WGS) entry which is preliminary data.</text>
</comment>
<dbReference type="PANTHER" id="PTHR43265">
    <property type="entry name" value="ESTERASE ESTD"/>
    <property type="match status" value="1"/>
</dbReference>
<dbReference type="InterPro" id="IPR053145">
    <property type="entry name" value="AB_hydrolase_Est10"/>
</dbReference>
<name>A0A7W6AH45_9SPHN</name>
<evidence type="ECO:0000313" key="2">
    <source>
        <dbReference type="EMBL" id="MBB3880481.1"/>
    </source>
</evidence>
<keyword evidence="3" id="KW-1185">Reference proteome</keyword>
<accession>A0A7W6AH45</accession>
<dbReference type="AlphaFoldDB" id="A0A7W6AH45"/>
<feature type="domain" description="Serine aminopeptidase S33" evidence="1">
    <location>
        <begin position="95"/>
        <end position="187"/>
    </location>
</feature>
<dbReference type="Pfam" id="PF12146">
    <property type="entry name" value="Hydrolase_4"/>
    <property type="match status" value="1"/>
</dbReference>
<dbReference type="Proteomes" id="UP000538670">
    <property type="component" value="Unassembled WGS sequence"/>
</dbReference>
<evidence type="ECO:0000313" key="3">
    <source>
        <dbReference type="Proteomes" id="UP000538670"/>
    </source>
</evidence>
<dbReference type="PANTHER" id="PTHR43265:SF1">
    <property type="entry name" value="ESTERASE ESTD"/>
    <property type="match status" value="1"/>
</dbReference>
<dbReference type="RefSeq" id="WP_338110525.1">
    <property type="nucleotide sequence ID" value="NZ_JACIDH010000016.1"/>
</dbReference>